<evidence type="ECO:0000313" key="8">
    <source>
        <dbReference type="EMBL" id="CAF4258316.1"/>
    </source>
</evidence>
<dbReference type="Proteomes" id="UP000677228">
    <property type="component" value="Unassembled WGS sequence"/>
</dbReference>
<evidence type="ECO:0000256" key="5">
    <source>
        <dbReference type="SAM" id="Phobius"/>
    </source>
</evidence>
<evidence type="ECO:0000259" key="6">
    <source>
        <dbReference type="PROSITE" id="PS50262"/>
    </source>
</evidence>
<protein>
    <recommendedName>
        <fullName evidence="6">G-protein coupled receptors family 1 profile domain-containing protein</fullName>
    </recommendedName>
</protein>
<proteinExistence type="predicted"/>
<evidence type="ECO:0000256" key="1">
    <source>
        <dbReference type="ARBA" id="ARBA00004370"/>
    </source>
</evidence>
<dbReference type="EMBL" id="CAJOBA010052766">
    <property type="protein sequence ID" value="CAF4258316.1"/>
    <property type="molecule type" value="Genomic_DNA"/>
</dbReference>
<dbReference type="Proteomes" id="UP000682733">
    <property type="component" value="Unassembled WGS sequence"/>
</dbReference>
<dbReference type="CDD" id="cd00637">
    <property type="entry name" value="7tm_classA_rhodopsin-like"/>
    <property type="match status" value="1"/>
</dbReference>
<dbReference type="AlphaFoldDB" id="A0A8S2FHG7"/>
<dbReference type="EMBL" id="CAJNOK010030888">
    <property type="protein sequence ID" value="CAF1465611.1"/>
    <property type="molecule type" value="Genomic_DNA"/>
</dbReference>
<reference evidence="7" key="1">
    <citation type="submission" date="2021-02" db="EMBL/GenBank/DDBJ databases">
        <authorList>
            <person name="Nowell W R."/>
        </authorList>
    </citation>
    <scope>NUCLEOTIDE SEQUENCE</scope>
</reference>
<evidence type="ECO:0000256" key="3">
    <source>
        <dbReference type="ARBA" id="ARBA00022989"/>
    </source>
</evidence>
<comment type="caution">
    <text evidence="7">The sequence shown here is derived from an EMBL/GenBank/DDBJ whole genome shotgun (WGS) entry which is preliminary data.</text>
</comment>
<comment type="subcellular location">
    <subcellularLocation>
        <location evidence="1">Membrane</location>
    </subcellularLocation>
</comment>
<feature type="transmembrane region" description="Helical" evidence="5">
    <location>
        <begin position="198"/>
        <end position="218"/>
    </location>
</feature>
<feature type="transmembrane region" description="Helical" evidence="5">
    <location>
        <begin position="66"/>
        <end position="90"/>
    </location>
</feature>
<dbReference type="SUPFAM" id="SSF81321">
    <property type="entry name" value="Family A G protein-coupled receptor-like"/>
    <property type="match status" value="1"/>
</dbReference>
<evidence type="ECO:0000313" key="7">
    <source>
        <dbReference type="EMBL" id="CAF1465611.1"/>
    </source>
</evidence>
<feature type="domain" description="G-protein coupled receptors family 1 profile" evidence="6">
    <location>
        <begin position="1"/>
        <end position="214"/>
    </location>
</feature>
<dbReference type="GO" id="GO:0004930">
    <property type="term" value="F:G protein-coupled receptor activity"/>
    <property type="evidence" value="ECO:0007669"/>
    <property type="project" value="InterPro"/>
</dbReference>
<sequence length="254" mass="29962">AISEMPLTLMFLHMGSNPQSGESYCKYWIIQKYSFDVIDLYLMAHASIERYLLIFHRCTINRHIYLLHYLPITISIIYPVLWYIGVILIYRCENHFNREQLVCGGACYQFETFLGTFDWILNCTLPVVILTIVNIILIGRVLYMKSKMQRTWKSNLKMLVQLVSISLLYILTWLPYSVLGTISIFWTETIFNDIVFEYLGFLPYIVVLICPFVSLLGLPEMQERLHKWWYRKGHVVRPTQDTMNLPAVNTITHE</sequence>
<keyword evidence="2 5" id="KW-0812">Transmembrane</keyword>
<feature type="transmembrane region" description="Helical" evidence="5">
    <location>
        <begin position="159"/>
        <end position="186"/>
    </location>
</feature>
<dbReference type="Pfam" id="PF00001">
    <property type="entry name" value="7tm_1"/>
    <property type="match status" value="1"/>
</dbReference>
<gene>
    <name evidence="7" type="ORF">OVA965_LOCUS35442</name>
    <name evidence="8" type="ORF">TMI583_LOCUS36408</name>
</gene>
<keyword evidence="4 5" id="KW-0472">Membrane</keyword>
<evidence type="ECO:0000256" key="2">
    <source>
        <dbReference type="ARBA" id="ARBA00022692"/>
    </source>
</evidence>
<feature type="non-terminal residue" evidence="7">
    <location>
        <position position="1"/>
    </location>
</feature>
<keyword evidence="3 5" id="KW-1133">Transmembrane helix</keyword>
<organism evidence="7 9">
    <name type="scientific">Didymodactylos carnosus</name>
    <dbReference type="NCBI Taxonomy" id="1234261"/>
    <lineage>
        <taxon>Eukaryota</taxon>
        <taxon>Metazoa</taxon>
        <taxon>Spiralia</taxon>
        <taxon>Gnathifera</taxon>
        <taxon>Rotifera</taxon>
        <taxon>Eurotatoria</taxon>
        <taxon>Bdelloidea</taxon>
        <taxon>Philodinida</taxon>
        <taxon>Philodinidae</taxon>
        <taxon>Didymodactylos</taxon>
    </lineage>
</organism>
<dbReference type="Gene3D" id="1.20.1070.10">
    <property type="entry name" value="Rhodopsin 7-helix transmembrane proteins"/>
    <property type="match status" value="1"/>
</dbReference>
<evidence type="ECO:0000256" key="4">
    <source>
        <dbReference type="ARBA" id="ARBA00023136"/>
    </source>
</evidence>
<dbReference type="InterPro" id="IPR017452">
    <property type="entry name" value="GPCR_Rhodpsn_7TM"/>
</dbReference>
<feature type="transmembrane region" description="Helical" evidence="5">
    <location>
        <begin position="119"/>
        <end position="138"/>
    </location>
</feature>
<dbReference type="PROSITE" id="PS50262">
    <property type="entry name" value="G_PROTEIN_RECEP_F1_2"/>
    <property type="match status" value="1"/>
</dbReference>
<dbReference type="InterPro" id="IPR000276">
    <property type="entry name" value="GPCR_Rhodpsn"/>
</dbReference>
<name>A0A8S2FHG7_9BILA</name>
<dbReference type="GO" id="GO:0016020">
    <property type="term" value="C:membrane"/>
    <property type="evidence" value="ECO:0007669"/>
    <property type="project" value="UniProtKB-SubCell"/>
</dbReference>
<evidence type="ECO:0000313" key="9">
    <source>
        <dbReference type="Proteomes" id="UP000677228"/>
    </source>
</evidence>
<accession>A0A8S2FHG7</accession>